<dbReference type="PROSITE" id="PS50096">
    <property type="entry name" value="IQ"/>
    <property type="match status" value="1"/>
</dbReference>
<keyword evidence="1" id="KW-0112">Calmodulin-binding</keyword>
<comment type="caution">
    <text evidence="4">The sequence shown here is derived from an EMBL/GenBank/DDBJ whole genome shotgun (WGS) entry which is preliminary data.</text>
</comment>
<feature type="compositionally biased region" description="Polar residues" evidence="3">
    <location>
        <begin position="262"/>
        <end position="277"/>
    </location>
</feature>
<evidence type="ECO:0000313" key="5">
    <source>
        <dbReference type="Proteomes" id="UP000797356"/>
    </source>
</evidence>
<dbReference type="Pfam" id="PF00612">
    <property type="entry name" value="IQ"/>
    <property type="match status" value="1"/>
</dbReference>
<evidence type="ECO:0000256" key="2">
    <source>
        <dbReference type="ARBA" id="ARBA00024341"/>
    </source>
</evidence>
<dbReference type="OrthoDB" id="1923765at2759"/>
<dbReference type="Proteomes" id="UP000797356">
    <property type="component" value="Chromosome 3"/>
</dbReference>
<name>A0A8K0I4I2_COCNU</name>
<comment type="similarity">
    <text evidence="2">Belongs to the IQD family.</text>
</comment>
<proteinExistence type="inferred from homology"/>
<sequence length="341" mass="38623">MFDVISTKQIAKKKKRRMGSGDWFKTIISRKKTKKDQSKQVKGTSSQQSNGFKWRNQSNRKSHKLYNGASGGNPDYGSMSIEDLAAIRIQTAFRGFRARKNFRSLKGVQRLQVLAQGHSVKQQASTTLSYLQSWGKIQAQIRARRICMVTEGRIRQKKQDNQLKLEAKLHDLEVEWCGGSETMEEIIVRIQQREEAAIKRERALAYAFSHQWRANPGLNQGPFVYECGKGNWGWSWMDRWIAARPWETRLPTHCGIPKKNQTKTTSKVGNDTNPSDQKVSESVKPAAADGKGSTKRSSLSNGDKLVNREQNAKAATSHQKTKNAKMKQEQQLPSQTSEITG</sequence>
<feature type="compositionally biased region" description="Polar residues" evidence="3">
    <location>
        <begin position="329"/>
        <end position="341"/>
    </location>
</feature>
<accession>A0A8K0I4I2</accession>
<reference evidence="4" key="2">
    <citation type="submission" date="2019-07" db="EMBL/GenBank/DDBJ databases">
        <authorList>
            <person name="Yang Y."/>
            <person name="Bocs S."/>
            <person name="Baudouin L."/>
        </authorList>
    </citation>
    <scope>NUCLEOTIDE SEQUENCE</scope>
    <source>
        <tissue evidence="4">Spear leaf of Hainan Tall coconut</tissue>
    </source>
</reference>
<evidence type="ECO:0000313" key="4">
    <source>
        <dbReference type="EMBL" id="KAG1335226.1"/>
    </source>
</evidence>
<feature type="region of interest" description="Disordered" evidence="3">
    <location>
        <begin position="31"/>
        <end position="72"/>
    </location>
</feature>
<feature type="compositionally biased region" description="Polar residues" evidence="3">
    <location>
        <begin position="43"/>
        <end position="57"/>
    </location>
</feature>
<dbReference type="EMBL" id="CM017874">
    <property type="protein sequence ID" value="KAG1335226.1"/>
    <property type="molecule type" value="Genomic_DNA"/>
</dbReference>
<gene>
    <name evidence="4" type="ORF">COCNU_03G013450</name>
</gene>
<keyword evidence="5" id="KW-1185">Reference proteome</keyword>
<dbReference type="PANTHER" id="PTHR32295">
    <property type="entry name" value="IQ-DOMAIN 5-RELATED"/>
    <property type="match status" value="1"/>
</dbReference>
<protein>
    <submittedName>
        <fullName evidence="4">Protein IQ-DOMAIN 1</fullName>
    </submittedName>
</protein>
<dbReference type="PANTHER" id="PTHR32295:SF93">
    <property type="entry name" value="PROTEIN IQ-DOMAIN 9"/>
    <property type="match status" value="1"/>
</dbReference>
<organism evidence="4 5">
    <name type="scientific">Cocos nucifera</name>
    <name type="common">Coconut palm</name>
    <dbReference type="NCBI Taxonomy" id="13894"/>
    <lineage>
        <taxon>Eukaryota</taxon>
        <taxon>Viridiplantae</taxon>
        <taxon>Streptophyta</taxon>
        <taxon>Embryophyta</taxon>
        <taxon>Tracheophyta</taxon>
        <taxon>Spermatophyta</taxon>
        <taxon>Magnoliopsida</taxon>
        <taxon>Liliopsida</taxon>
        <taxon>Arecaceae</taxon>
        <taxon>Arecoideae</taxon>
        <taxon>Cocoseae</taxon>
        <taxon>Attaleinae</taxon>
        <taxon>Cocos</taxon>
    </lineage>
</organism>
<evidence type="ECO:0000256" key="1">
    <source>
        <dbReference type="ARBA" id="ARBA00022860"/>
    </source>
</evidence>
<feature type="region of interest" description="Disordered" evidence="3">
    <location>
        <begin position="252"/>
        <end position="341"/>
    </location>
</feature>
<dbReference type="InterPro" id="IPR000048">
    <property type="entry name" value="IQ_motif_EF-hand-BS"/>
</dbReference>
<dbReference type="SMART" id="SM00015">
    <property type="entry name" value="IQ"/>
    <property type="match status" value="1"/>
</dbReference>
<dbReference type="AlphaFoldDB" id="A0A8K0I4I2"/>
<dbReference type="GO" id="GO:0005516">
    <property type="term" value="F:calmodulin binding"/>
    <property type="evidence" value="ECO:0007669"/>
    <property type="project" value="UniProtKB-KW"/>
</dbReference>
<evidence type="ECO:0000256" key="3">
    <source>
        <dbReference type="SAM" id="MobiDB-lite"/>
    </source>
</evidence>
<reference evidence="4" key="1">
    <citation type="journal article" date="2017" name="Gigascience">
        <title>The genome draft of coconut (Cocos nucifera).</title>
        <authorList>
            <person name="Xiao Y."/>
            <person name="Xu P."/>
            <person name="Fan H."/>
            <person name="Baudouin L."/>
            <person name="Xia W."/>
            <person name="Bocs S."/>
            <person name="Xu J."/>
            <person name="Li Q."/>
            <person name="Guo A."/>
            <person name="Zhou L."/>
            <person name="Li J."/>
            <person name="Wu Y."/>
            <person name="Ma Z."/>
            <person name="Armero A."/>
            <person name="Issali A.E."/>
            <person name="Liu N."/>
            <person name="Peng M."/>
            <person name="Yang Y."/>
        </authorList>
    </citation>
    <scope>NUCLEOTIDE SEQUENCE</scope>
    <source>
        <tissue evidence="4">Spear leaf of Hainan Tall coconut</tissue>
    </source>
</reference>